<dbReference type="EMBL" id="LAZR01019269">
    <property type="protein sequence ID" value="KKL93154.1"/>
    <property type="molecule type" value="Genomic_DNA"/>
</dbReference>
<dbReference type="CDD" id="cd02412">
    <property type="entry name" value="KH-II_30S_S3"/>
    <property type="match status" value="1"/>
</dbReference>
<comment type="similarity">
    <text evidence="1">Belongs to the universal ribosomal protein uS3 family.</text>
</comment>
<reference evidence="7" key="1">
    <citation type="journal article" date="2015" name="Nature">
        <title>Complex archaea that bridge the gap between prokaryotes and eukaryotes.</title>
        <authorList>
            <person name="Spang A."/>
            <person name="Saw J.H."/>
            <person name="Jorgensen S.L."/>
            <person name="Zaremba-Niedzwiedzka K."/>
            <person name="Martijn J."/>
            <person name="Lind A.E."/>
            <person name="van Eijk R."/>
            <person name="Schleper C."/>
            <person name="Guy L."/>
            <person name="Ettema T.J."/>
        </authorList>
    </citation>
    <scope>NUCLEOTIDE SEQUENCE</scope>
</reference>
<dbReference type="InterPro" id="IPR036419">
    <property type="entry name" value="Ribosomal_S3_C_sf"/>
</dbReference>
<dbReference type="GO" id="GO:0003735">
    <property type="term" value="F:structural constituent of ribosome"/>
    <property type="evidence" value="ECO:0007669"/>
    <property type="project" value="InterPro"/>
</dbReference>
<evidence type="ECO:0000256" key="3">
    <source>
        <dbReference type="ARBA" id="ARBA00022884"/>
    </source>
</evidence>
<dbReference type="PANTHER" id="PTHR11760:SF19">
    <property type="entry name" value="SMALL RIBOSOMAL SUBUNIT PROTEIN US3C"/>
    <property type="match status" value="1"/>
</dbReference>
<dbReference type="GO" id="GO:0006412">
    <property type="term" value="P:translation"/>
    <property type="evidence" value="ECO:0007669"/>
    <property type="project" value="InterPro"/>
</dbReference>
<dbReference type="PANTHER" id="PTHR11760">
    <property type="entry name" value="30S/40S RIBOSOMAL PROTEIN S3"/>
    <property type="match status" value="1"/>
</dbReference>
<dbReference type="NCBIfam" id="TIGR01009">
    <property type="entry name" value="rpsC_bact"/>
    <property type="match status" value="1"/>
</dbReference>
<organism evidence="7">
    <name type="scientific">marine sediment metagenome</name>
    <dbReference type="NCBI Taxonomy" id="412755"/>
    <lineage>
        <taxon>unclassified sequences</taxon>
        <taxon>metagenomes</taxon>
        <taxon>ecological metagenomes</taxon>
    </lineage>
</organism>
<dbReference type="Gene3D" id="3.30.300.20">
    <property type="match status" value="1"/>
</dbReference>
<keyword evidence="5" id="KW-0687">Ribonucleoprotein</keyword>
<feature type="domain" description="KH type-2" evidence="6">
    <location>
        <begin position="38"/>
        <end position="107"/>
    </location>
</feature>
<dbReference type="PROSITE" id="PS50823">
    <property type="entry name" value="KH_TYPE_2"/>
    <property type="match status" value="1"/>
</dbReference>
<evidence type="ECO:0000256" key="2">
    <source>
        <dbReference type="ARBA" id="ARBA00022730"/>
    </source>
</evidence>
<dbReference type="GO" id="GO:0019843">
    <property type="term" value="F:rRNA binding"/>
    <property type="evidence" value="ECO:0007669"/>
    <property type="project" value="UniProtKB-KW"/>
</dbReference>
<dbReference type="Pfam" id="PF07650">
    <property type="entry name" value="KH_2"/>
    <property type="match status" value="1"/>
</dbReference>
<dbReference type="AlphaFoldDB" id="A0A0F9G359"/>
<dbReference type="SUPFAM" id="SSF54821">
    <property type="entry name" value="Ribosomal protein S3 C-terminal domain"/>
    <property type="match status" value="1"/>
</dbReference>
<dbReference type="FunFam" id="3.30.300.20:FF:000001">
    <property type="entry name" value="30S ribosomal protein S3"/>
    <property type="match status" value="1"/>
</dbReference>
<dbReference type="InterPro" id="IPR009019">
    <property type="entry name" value="KH_sf_prok-type"/>
</dbReference>
<evidence type="ECO:0000256" key="1">
    <source>
        <dbReference type="ARBA" id="ARBA00010761"/>
    </source>
</evidence>
<dbReference type="InterPro" id="IPR001351">
    <property type="entry name" value="Ribosomal_uS3_C"/>
</dbReference>
<evidence type="ECO:0000313" key="7">
    <source>
        <dbReference type="EMBL" id="KKL93154.1"/>
    </source>
</evidence>
<dbReference type="InterPro" id="IPR057258">
    <property type="entry name" value="Ribosomal_uS3"/>
</dbReference>
<keyword evidence="4" id="KW-0689">Ribosomal protein</keyword>
<name>A0A0F9G359_9ZZZZ</name>
<dbReference type="SMART" id="SM00322">
    <property type="entry name" value="KH"/>
    <property type="match status" value="1"/>
</dbReference>
<comment type="caution">
    <text evidence="7">The sequence shown here is derived from an EMBL/GenBank/DDBJ whole genome shotgun (WGS) entry which is preliminary data.</text>
</comment>
<dbReference type="Pfam" id="PF00189">
    <property type="entry name" value="Ribosomal_S3_C"/>
    <property type="match status" value="1"/>
</dbReference>
<dbReference type="PROSITE" id="PS00548">
    <property type="entry name" value="RIBOSOMAL_S3"/>
    <property type="match status" value="1"/>
</dbReference>
<sequence>MGQKVNPRGFRLGITEEWRSRWYEEKDYAHHLHEDYRIRQFLEEQFRRAGVSKIVIERAMNKIRINVFAGRPGIAIGKKGDTIGRVKKDLEKLTGDANVFLSVQEITQPDLDAKLVADKIAFQLQRKTGTKRIVREAITRVMSAGAEGVRITCKGRIAGAEIARKEWMKEGRIPLHTLRAKIDYGCATSHTAYGCIGIKVWIYTGEVLPSLPEEKFNNETSAEKSKIQKSSEG</sequence>
<dbReference type="Gene3D" id="3.30.1140.32">
    <property type="entry name" value="Ribosomal protein S3, C-terminal domain"/>
    <property type="match status" value="1"/>
</dbReference>
<dbReference type="InterPro" id="IPR004044">
    <property type="entry name" value="KH_dom_type_2"/>
</dbReference>
<protein>
    <recommendedName>
        <fullName evidence="6">KH type-2 domain-containing protein</fullName>
    </recommendedName>
</protein>
<accession>A0A0F9G359</accession>
<dbReference type="HAMAP" id="MF_01309_B">
    <property type="entry name" value="Ribosomal_uS3_B"/>
    <property type="match status" value="1"/>
</dbReference>
<keyword evidence="3" id="KW-0694">RNA-binding</keyword>
<evidence type="ECO:0000259" key="6">
    <source>
        <dbReference type="PROSITE" id="PS50823"/>
    </source>
</evidence>
<keyword evidence="2" id="KW-0699">rRNA-binding</keyword>
<proteinExistence type="inferred from homology"/>
<dbReference type="InterPro" id="IPR018280">
    <property type="entry name" value="Ribosomal_uS3_CS"/>
</dbReference>
<dbReference type="GO" id="GO:0022627">
    <property type="term" value="C:cytosolic small ribosomal subunit"/>
    <property type="evidence" value="ECO:0007669"/>
    <property type="project" value="TreeGrafter"/>
</dbReference>
<evidence type="ECO:0000256" key="4">
    <source>
        <dbReference type="ARBA" id="ARBA00022980"/>
    </source>
</evidence>
<evidence type="ECO:0000256" key="5">
    <source>
        <dbReference type="ARBA" id="ARBA00023274"/>
    </source>
</evidence>
<dbReference type="InterPro" id="IPR015946">
    <property type="entry name" value="KH_dom-like_a/b"/>
</dbReference>
<dbReference type="InterPro" id="IPR005704">
    <property type="entry name" value="Ribosomal_uS3_bac-typ"/>
</dbReference>
<dbReference type="InterPro" id="IPR004087">
    <property type="entry name" value="KH_dom"/>
</dbReference>
<gene>
    <name evidence="7" type="ORF">LCGC14_1877500</name>
</gene>
<dbReference type="SUPFAM" id="SSF54814">
    <property type="entry name" value="Prokaryotic type KH domain (KH-domain type II)"/>
    <property type="match status" value="1"/>
</dbReference>